<evidence type="ECO:0000313" key="2">
    <source>
        <dbReference type="EMBL" id="MFD0999003.1"/>
    </source>
</evidence>
<organism evidence="2 3">
    <name type="scientific">Ohtaekwangia kribbensis</name>
    <dbReference type="NCBI Taxonomy" id="688913"/>
    <lineage>
        <taxon>Bacteria</taxon>
        <taxon>Pseudomonadati</taxon>
        <taxon>Bacteroidota</taxon>
        <taxon>Cytophagia</taxon>
        <taxon>Cytophagales</taxon>
        <taxon>Fulvivirgaceae</taxon>
        <taxon>Ohtaekwangia</taxon>
    </lineage>
</organism>
<dbReference type="PANTHER" id="PTHR23076">
    <property type="entry name" value="METALLOPROTEASE M41 FTSH"/>
    <property type="match status" value="1"/>
</dbReference>
<evidence type="ECO:0000313" key="3">
    <source>
        <dbReference type="Proteomes" id="UP001597112"/>
    </source>
</evidence>
<dbReference type="InterPro" id="IPR037219">
    <property type="entry name" value="Peptidase_M41-like"/>
</dbReference>
<evidence type="ECO:0000259" key="1">
    <source>
        <dbReference type="Pfam" id="PF01434"/>
    </source>
</evidence>
<protein>
    <recommendedName>
        <fullName evidence="1">Peptidase M41 domain-containing protein</fullName>
    </recommendedName>
</protein>
<dbReference type="SUPFAM" id="SSF140990">
    <property type="entry name" value="FtsH protease domain-like"/>
    <property type="match status" value="1"/>
</dbReference>
<dbReference type="InterPro" id="IPR027417">
    <property type="entry name" value="P-loop_NTPase"/>
</dbReference>
<keyword evidence="3" id="KW-1185">Reference proteome</keyword>
<dbReference type="Proteomes" id="UP001597112">
    <property type="component" value="Unassembled WGS sequence"/>
</dbReference>
<dbReference type="Gene3D" id="3.40.50.300">
    <property type="entry name" value="P-loop containing nucleotide triphosphate hydrolases"/>
    <property type="match status" value="1"/>
</dbReference>
<comment type="caution">
    <text evidence="2">The sequence shown here is derived from an EMBL/GenBank/DDBJ whole genome shotgun (WGS) entry which is preliminary data.</text>
</comment>
<dbReference type="InterPro" id="IPR000642">
    <property type="entry name" value="Peptidase_M41"/>
</dbReference>
<gene>
    <name evidence="2" type="ORF">ACFQ21_06770</name>
</gene>
<sequence length="686" mass="78649">MDTIITHKELKEKKKNLEIITSQLKERFIGLDSVIDEVISLMMPWYLFPEAQLRPTVVNLWGLTGSGKTALIQCIVELLEHRKLYTHIDMGEFESDSATWIKNIFTDDLEFFHQKPAVICLDEFQFARTLDNGQRELGKDKLRVIWDLLDSGKIEYIPSNSTYMLFRADSCIKRLDKAIKSGVILENGEVVAEEEVFLKLFEPFFFDHHDRYNEPLSKKYFLSKDFIGGVYDLFEHDDFSKDYIREHIKTLSLPELKKFILEAMKTRPATKELDLSQALIFVLGNLDEAYPMSHSMNPDISADEFYEATTHITIATIKSALRKRFRSEQIARLGNNHVIYKSFKNIHFRQLIARELERIGKFVKVSFGWSMDFDDSIIDIVYAEGVFPSQGTRPVFTTIKNLIESRIGKLVMEIIDKNITTATVHWYYAEEHFLFEICDANGKYIYSLLDEVNLKIDNLRKTTSKSTQAHTGIHEAGHAILAALTLRILPSVAVSKTASDDGEGFCMINFPNGPMTKDSIRKDIILTLGGYAAEKLIFGDDHTSSGVRHDIENASELANRAVRQYAMGSDPIHVVAANSSNEDSFYHTEIYSQEAIRVIKSCMQEAESILLRNKLLLLKMGSYLTTHARMEETMIGDFIKRYSTEEWVRTEGFIGKDQYYNFHEVIELQIQEAVKVASEAVELELS</sequence>
<name>A0ABW3JYE1_9BACT</name>
<dbReference type="Gene3D" id="1.20.58.760">
    <property type="entry name" value="Peptidase M41"/>
    <property type="match status" value="1"/>
</dbReference>
<feature type="domain" description="Peptidase M41" evidence="1">
    <location>
        <begin position="463"/>
        <end position="611"/>
    </location>
</feature>
<accession>A0ABW3JYE1</accession>
<reference evidence="3" key="1">
    <citation type="journal article" date="2019" name="Int. J. Syst. Evol. Microbiol.">
        <title>The Global Catalogue of Microorganisms (GCM) 10K type strain sequencing project: providing services to taxonomists for standard genome sequencing and annotation.</title>
        <authorList>
            <consortium name="The Broad Institute Genomics Platform"/>
            <consortium name="The Broad Institute Genome Sequencing Center for Infectious Disease"/>
            <person name="Wu L."/>
            <person name="Ma J."/>
        </authorList>
    </citation>
    <scope>NUCLEOTIDE SEQUENCE [LARGE SCALE GENOMIC DNA]</scope>
    <source>
        <strain evidence="3">CCUG 58938</strain>
    </source>
</reference>
<proteinExistence type="predicted"/>
<dbReference type="Pfam" id="PF01434">
    <property type="entry name" value="Peptidase_M41"/>
    <property type="match status" value="1"/>
</dbReference>
<dbReference type="PANTHER" id="PTHR23076:SF110">
    <property type="entry name" value="INACTIVE ATP-DEPENDENT ZINC METALLOPROTEASE FTSHI 3, CHLOROPLASTIC-RELATED"/>
    <property type="match status" value="1"/>
</dbReference>
<dbReference type="EMBL" id="JBHTKA010000001">
    <property type="protein sequence ID" value="MFD0999003.1"/>
    <property type="molecule type" value="Genomic_DNA"/>
</dbReference>
<dbReference type="RefSeq" id="WP_377576663.1">
    <property type="nucleotide sequence ID" value="NZ_JBHTKA010000001.1"/>
</dbReference>
<dbReference type="SUPFAM" id="SSF52540">
    <property type="entry name" value="P-loop containing nucleoside triphosphate hydrolases"/>
    <property type="match status" value="1"/>
</dbReference>